<dbReference type="SMART" id="SM01007">
    <property type="entry name" value="Aldolase_II"/>
    <property type="match status" value="1"/>
</dbReference>
<accession>A0A399RLW6</accession>
<sequence>MKQCAADPQEAETEWAVRRDLALCYRLVALHGWDDLVATHISARLPGRNSFLINPFGMLFEEMTPEALVEIGEDGNKLSASPYEVNRAGFVIHSAVHAARPEAGCVIHLHTKDGVAVSATEAGLLPLNQGAMAVAADLAFHEYEGAATNLDERESLARDLGDKRLMLLRNHGTLAVGTTVAECFTYMYFLETACTTQVRTLSMNQPLHDAHAAVIEEVGLQAAAFFPGMAEKQVWPAMLRKAERLWPDFPH</sequence>
<dbReference type="InterPro" id="IPR051017">
    <property type="entry name" value="Aldolase-II_Adducin_sf"/>
</dbReference>
<evidence type="ECO:0000256" key="1">
    <source>
        <dbReference type="ARBA" id="ARBA00037961"/>
    </source>
</evidence>
<dbReference type="EMBL" id="QWFX01000005">
    <property type="protein sequence ID" value="RIJ32740.1"/>
    <property type="molecule type" value="Genomic_DNA"/>
</dbReference>
<comment type="caution">
    <text evidence="3">The sequence shown here is derived from an EMBL/GenBank/DDBJ whole genome shotgun (WGS) entry which is preliminary data.</text>
</comment>
<reference evidence="3 4" key="1">
    <citation type="submission" date="2018-08" db="EMBL/GenBank/DDBJ databases">
        <title>Henriciella mobilis sp. nov., isolated from seawater.</title>
        <authorList>
            <person name="Cheng H."/>
            <person name="Wu Y.-H."/>
            <person name="Xu X.-W."/>
            <person name="Guo L.-L."/>
        </authorList>
    </citation>
    <scope>NUCLEOTIDE SEQUENCE [LARGE SCALE GENOMIC DNA]</scope>
    <source>
        <strain evidence="3 4">JN25</strain>
    </source>
</reference>
<proteinExistence type="inferred from homology"/>
<gene>
    <name evidence="3" type="ORF">D1223_02515</name>
</gene>
<dbReference type="GO" id="GO:0051015">
    <property type="term" value="F:actin filament binding"/>
    <property type="evidence" value="ECO:0007669"/>
    <property type="project" value="TreeGrafter"/>
</dbReference>
<protein>
    <submittedName>
        <fullName evidence="3">Class II aldolase/adducin family protein</fullName>
    </submittedName>
</protein>
<name>A0A399RLW6_9PROT</name>
<dbReference type="OrthoDB" id="5291399at2"/>
<dbReference type="InterPro" id="IPR036409">
    <property type="entry name" value="Aldolase_II/adducin_N_sf"/>
</dbReference>
<evidence type="ECO:0000313" key="4">
    <source>
        <dbReference type="Proteomes" id="UP000266385"/>
    </source>
</evidence>
<dbReference type="Proteomes" id="UP000266385">
    <property type="component" value="Unassembled WGS sequence"/>
</dbReference>
<dbReference type="SUPFAM" id="SSF53639">
    <property type="entry name" value="AraD/HMP-PK domain-like"/>
    <property type="match status" value="1"/>
</dbReference>
<dbReference type="Pfam" id="PF00596">
    <property type="entry name" value="Aldolase_II"/>
    <property type="match status" value="1"/>
</dbReference>
<dbReference type="InterPro" id="IPR001303">
    <property type="entry name" value="Aldolase_II/adducin_N"/>
</dbReference>
<dbReference type="Gene3D" id="3.40.225.10">
    <property type="entry name" value="Class II aldolase/adducin N-terminal domain"/>
    <property type="match status" value="1"/>
</dbReference>
<dbReference type="PANTHER" id="PTHR10672">
    <property type="entry name" value="ADDUCIN"/>
    <property type="match status" value="1"/>
</dbReference>
<evidence type="ECO:0000313" key="3">
    <source>
        <dbReference type="EMBL" id="RIJ32740.1"/>
    </source>
</evidence>
<feature type="domain" description="Class II aldolase/adducin N-terminal" evidence="2">
    <location>
        <begin position="19"/>
        <end position="198"/>
    </location>
</feature>
<dbReference type="RefSeq" id="WP_119374822.1">
    <property type="nucleotide sequence ID" value="NZ_QWFX01000005.1"/>
</dbReference>
<evidence type="ECO:0000259" key="2">
    <source>
        <dbReference type="SMART" id="SM01007"/>
    </source>
</evidence>
<dbReference type="PANTHER" id="PTHR10672:SF3">
    <property type="entry name" value="PROTEIN HU-LI TAI SHAO"/>
    <property type="match status" value="1"/>
</dbReference>
<dbReference type="NCBIfam" id="NF005451">
    <property type="entry name" value="PRK07044.1"/>
    <property type="match status" value="1"/>
</dbReference>
<keyword evidence="4" id="KW-1185">Reference proteome</keyword>
<comment type="similarity">
    <text evidence="1">Belongs to the aldolase class II family.</text>
</comment>
<organism evidence="3 4">
    <name type="scientific">Henriciella mobilis</name>
    <dbReference type="NCBI Taxonomy" id="2305467"/>
    <lineage>
        <taxon>Bacteria</taxon>
        <taxon>Pseudomonadati</taxon>
        <taxon>Pseudomonadota</taxon>
        <taxon>Alphaproteobacteria</taxon>
        <taxon>Hyphomonadales</taxon>
        <taxon>Hyphomonadaceae</taxon>
        <taxon>Henriciella</taxon>
    </lineage>
</organism>
<dbReference type="GO" id="GO:0005856">
    <property type="term" value="C:cytoskeleton"/>
    <property type="evidence" value="ECO:0007669"/>
    <property type="project" value="TreeGrafter"/>
</dbReference>
<dbReference type="AlphaFoldDB" id="A0A399RLW6"/>